<dbReference type="EMBL" id="BGPR01001029">
    <property type="protein sequence ID" value="GBM43436.1"/>
    <property type="molecule type" value="Genomic_DNA"/>
</dbReference>
<evidence type="ECO:0000256" key="1">
    <source>
        <dbReference type="SAM" id="SignalP"/>
    </source>
</evidence>
<feature type="chain" id="PRO_5021361068" evidence="1">
    <location>
        <begin position="23"/>
        <end position="82"/>
    </location>
</feature>
<gene>
    <name evidence="2" type="ORF">AVEN_18605_1</name>
</gene>
<dbReference type="AlphaFoldDB" id="A0A4Y2FS83"/>
<comment type="caution">
    <text evidence="2">The sequence shown here is derived from an EMBL/GenBank/DDBJ whole genome shotgun (WGS) entry which is preliminary data.</text>
</comment>
<name>A0A4Y2FS83_ARAVE</name>
<evidence type="ECO:0000313" key="2">
    <source>
        <dbReference type="EMBL" id="GBM43436.1"/>
    </source>
</evidence>
<dbReference type="OrthoDB" id="6465164at2759"/>
<sequence>MSILSGSSLMRFFPVWLFEVQGLSWWGPDVDDHQGQHIPVVLSIPRDMLLPAVENVVYRMQCVVREKGGHIERCLVLWCTVI</sequence>
<accession>A0A4Y2FS83</accession>
<organism evidence="2 3">
    <name type="scientific">Araneus ventricosus</name>
    <name type="common">Orbweaver spider</name>
    <name type="synonym">Epeira ventricosa</name>
    <dbReference type="NCBI Taxonomy" id="182803"/>
    <lineage>
        <taxon>Eukaryota</taxon>
        <taxon>Metazoa</taxon>
        <taxon>Ecdysozoa</taxon>
        <taxon>Arthropoda</taxon>
        <taxon>Chelicerata</taxon>
        <taxon>Arachnida</taxon>
        <taxon>Araneae</taxon>
        <taxon>Araneomorphae</taxon>
        <taxon>Entelegynae</taxon>
        <taxon>Araneoidea</taxon>
        <taxon>Araneidae</taxon>
        <taxon>Araneus</taxon>
    </lineage>
</organism>
<keyword evidence="1" id="KW-0732">Signal</keyword>
<keyword evidence="3" id="KW-1185">Reference proteome</keyword>
<evidence type="ECO:0000313" key="3">
    <source>
        <dbReference type="Proteomes" id="UP000499080"/>
    </source>
</evidence>
<proteinExistence type="predicted"/>
<protein>
    <submittedName>
        <fullName evidence="2">Uncharacterized protein</fullName>
    </submittedName>
</protein>
<dbReference type="Proteomes" id="UP000499080">
    <property type="component" value="Unassembled WGS sequence"/>
</dbReference>
<reference evidence="2 3" key="1">
    <citation type="journal article" date="2019" name="Sci. Rep.">
        <title>Orb-weaving spider Araneus ventricosus genome elucidates the spidroin gene catalogue.</title>
        <authorList>
            <person name="Kono N."/>
            <person name="Nakamura H."/>
            <person name="Ohtoshi R."/>
            <person name="Moran D.A.P."/>
            <person name="Shinohara A."/>
            <person name="Yoshida Y."/>
            <person name="Fujiwara M."/>
            <person name="Mori M."/>
            <person name="Tomita M."/>
            <person name="Arakawa K."/>
        </authorList>
    </citation>
    <scope>NUCLEOTIDE SEQUENCE [LARGE SCALE GENOMIC DNA]</scope>
</reference>
<feature type="signal peptide" evidence="1">
    <location>
        <begin position="1"/>
        <end position="22"/>
    </location>
</feature>